<feature type="domain" description="RNA polymerase sigma-70 ECF-like HTH" evidence="5">
    <location>
        <begin position="31"/>
        <end position="208"/>
    </location>
</feature>
<keyword evidence="2" id="KW-0805">Transcription regulation</keyword>
<dbReference type="InterPro" id="IPR013325">
    <property type="entry name" value="RNA_pol_sigma_r2"/>
</dbReference>
<keyword evidence="7" id="KW-1185">Reference proteome</keyword>
<gene>
    <name evidence="6" type="ORF">GCM10023307_11100</name>
</gene>
<dbReference type="InterPro" id="IPR013324">
    <property type="entry name" value="RNA_pol_sigma_r3/r4-like"/>
</dbReference>
<dbReference type="InterPro" id="IPR014284">
    <property type="entry name" value="RNA_pol_sigma-70_dom"/>
</dbReference>
<proteinExistence type="inferred from homology"/>
<dbReference type="InterPro" id="IPR036388">
    <property type="entry name" value="WH-like_DNA-bd_sf"/>
</dbReference>
<dbReference type="PANTHER" id="PTHR43133:SF39">
    <property type="entry name" value="SIMILAR TO RNA POLYMERASE SIGMA-E FACTOR"/>
    <property type="match status" value="1"/>
</dbReference>
<dbReference type="InterPro" id="IPR011517">
    <property type="entry name" value="RNA_pol_sigma70_ECF-like"/>
</dbReference>
<evidence type="ECO:0000259" key="5">
    <source>
        <dbReference type="Pfam" id="PF07638"/>
    </source>
</evidence>
<dbReference type="EMBL" id="BAABJE010000002">
    <property type="protein sequence ID" value="GAA4787765.1"/>
    <property type="molecule type" value="Genomic_DNA"/>
</dbReference>
<sequence>MTTKATGTRLVAGAPVGGAPVDIGPGDPEGAITRLLVDAQAGEEAAWNRIYALVYADLHRIARGQIRQRAFGRMSATSLVSESWLRLSGAHFSVENRRHFTSLVARAMRFVLMDEVRRDLAEKRGDGQSVFSLDEDIDRCCDDTLEDMVALDAALTRLSGIDERLARLVEMRYFGGLDENEIADALGVTDRTIRRDWRKARAFLMVQLGGGCSGPLVDGSIRSEADREAAYR</sequence>
<evidence type="ECO:0000256" key="4">
    <source>
        <dbReference type="ARBA" id="ARBA00023163"/>
    </source>
</evidence>
<keyword evidence="3" id="KW-0731">Sigma factor</keyword>
<evidence type="ECO:0000256" key="3">
    <source>
        <dbReference type="ARBA" id="ARBA00023082"/>
    </source>
</evidence>
<accession>A0ABP9B060</accession>
<evidence type="ECO:0000313" key="6">
    <source>
        <dbReference type="EMBL" id="GAA4787765.1"/>
    </source>
</evidence>
<dbReference type="Proteomes" id="UP001499959">
    <property type="component" value="Unassembled WGS sequence"/>
</dbReference>
<evidence type="ECO:0000256" key="1">
    <source>
        <dbReference type="ARBA" id="ARBA00010641"/>
    </source>
</evidence>
<name>A0ABP9B060_9GAMM</name>
<dbReference type="Gene3D" id="1.10.10.10">
    <property type="entry name" value="Winged helix-like DNA-binding domain superfamily/Winged helix DNA-binding domain"/>
    <property type="match status" value="1"/>
</dbReference>
<dbReference type="PANTHER" id="PTHR43133">
    <property type="entry name" value="RNA POLYMERASE ECF-TYPE SIGMA FACTO"/>
    <property type="match status" value="1"/>
</dbReference>
<dbReference type="InterPro" id="IPR053812">
    <property type="entry name" value="HTH_Sigma70_ECF-like"/>
</dbReference>
<reference evidence="7" key="1">
    <citation type="journal article" date="2019" name="Int. J. Syst. Evol. Microbiol.">
        <title>The Global Catalogue of Microorganisms (GCM) 10K type strain sequencing project: providing services to taxonomists for standard genome sequencing and annotation.</title>
        <authorList>
            <consortium name="The Broad Institute Genomics Platform"/>
            <consortium name="The Broad Institute Genome Sequencing Center for Infectious Disease"/>
            <person name="Wu L."/>
            <person name="Ma J."/>
        </authorList>
    </citation>
    <scope>NUCLEOTIDE SEQUENCE [LARGE SCALE GENOMIC DNA]</scope>
    <source>
        <strain evidence="7">JCM 18204</strain>
    </source>
</reference>
<dbReference type="NCBIfam" id="TIGR02999">
    <property type="entry name" value="Sig-70_X6"/>
    <property type="match status" value="1"/>
</dbReference>
<protein>
    <submittedName>
        <fullName evidence="6">Sigma-70 family RNA polymerase sigma factor</fullName>
    </submittedName>
</protein>
<dbReference type="NCBIfam" id="TIGR02937">
    <property type="entry name" value="sigma70-ECF"/>
    <property type="match status" value="1"/>
</dbReference>
<evidence type="ECO:0000256" key="2">
    <source>
        <dbReference type="ARBA" id="ARBA00023015"/>
    </source>
</evidence>
<comment type="similarity">
    <text evidence="1">Belongs to the sigma-70 factor family. ECF subfamily.</text>
</comment>
<comment type="caution">
    <text evidence="6">The sequence shown here is derived from an EMBL/GenBank/DDBJ whole genome shotgun (WGS) entry which is preliminary data.</text>
</comment>
<dbReference type="Gene3D" id="1.10.1740.10">
    <property type="match status" value="1"/>
</dbReference>
<organism evidence="6 7">
    <name type="scientific">Lysobacter hankyongensis</name>
    <dbReference type="NCBI Taxonomy" id="1176535"/>
    <lineage>
        <taxon>Bacteria</taxon>
        <taxon>Pseudomonadati</taxon>
        <taxon>Pseudomonadota</taxon>
        <taxon>Gammaproteobacteria</taxon>
        <taxon>Lysobacterales</taxon>
        <taxon>Lysobacteraceae</taxon>
        <taxon>Lysobacter</taxon>
    </lineage>
</organism>
<dbReference type="SUPFAM" id="SSF88659">
    <property type="entry name" value="Sigma3 and sigma4 domains of RNA polymerase sigma factors"/>
    <property type="match status" value="1"/>
</dbReference>
<dbReference type="Pfam" id="PF07638">
    <property type="entry name" value="Sigma70_ECF"/>
    <property type="match status" value="1"/>
</dbReference>
<dbReference type="SUPFAM" id="SSF88946">
    <property type="entry name" value="Sigma2 domain of RNA polymerase sigma factors"/>
    <property type="match status" value="1"/>
</dbReference>
<dbReference type="InterPro" id="IPR039425">
    <property type="entry name" value="RNA_pol_sigma-70-like"/>
</dbReference>
<evidence type="ECO:0000313" key="7">
    <source>
        <dbReference type="Proteomes" id="UP001499959"/>
    </source>
</evidence>
<keyword evidence="4" id="KW-0804">Transcription</keyword>